<dbReference type="InterPro" id="IPR000653">
    <property type="entry name" value="DegT/StrS_aminotransferase"/>
</dbReference>
<comment type="caution">
    <text evidence="6">The sequence shown here is derived from an EMBL/GenBank/DDBJ whole genome shotgun (WGS) entry which is preliminary data.</text>
</comment>
<evidence type="ECO:0000313" key="6">
    <source>
        <dbReference type="EMBL" id="MBA9075498.1"/>
    </source>
</evidence>
<dbReference type="PANTHER" id="PTHR30244:SF36">
    <property type="entry name" value="3-OXO-GLUCOSE-6-PHOSPHATE:GLUTAMATE AMINOTRANSFERASE"/>
    <property type="match status" value="1"/>
</dbReference>
<comment type="similarity">
    <text evidence="2 5">Belongs to the DegT/DnrJ/EryC1 family.</text>
</comment>
<sequence length="374" mass="41060">MTQENNMQVPFFTFRDFPDGIHARIEQTLVEEYRRQQFILGASVQEFERSFSDYIGVKEAVGVGNGFDALVLSLRALGVGPGDDVLLPGNSFIATINAVQQVGATPVLLDPDEKTYNLTAQAVNQAITQHTKAVIPVHLFGLPCPMPQIMQVAQEKGILVVEDCAQAHGAVVAGRQVGSFGHVNAFSFYPTKNLGAVGDAGAVVSQDLERLNFIRKYQNYGQSQRYAYELPGVNSRLDSLQAAVLSVKLPYLGQLNEERRRLARSYSQQLAGVGDLECPAEVPPGTEPVFHLYVVRTRQRDALQQYLQKKGISTLVHYPVPAHLQKAYGHLGLRKGGLPVTEALAATSLSLPLYPGMTEGEQHYVVEQVQHFFA</sequence>
<dbReference type="PANTHER" id="PTHR30244">
    <property type="entry name" value="TRANSAMINASE"/>
    <property type="match status" value="1"/>
</dbReference>
<dbReference type="Gene3D" id="3.90.1150.10">
    <property type="entry name" value="Aspartate Aminotransferase, domain 1"/>
    <property type="match status" value="1"/>
</dbReference>
<dbReference type="EMBL" id="JACJIQ010000001">
    <property type="protein sequence ID" value="MBA9075498.1"/>
    <property type="molecule type" value="Genomic_DNA"/>
</dbReference>
<name>A0A839GM08_9BACT</name>
<keyword evidence="1 4" id="KW-0663">Pyridoxal phosphate</keyword>
<dbReference type="Pfam" id="PF01041">
    <property type="entry name" value="DegT_DnrJ_EryC1"/>
    <property type="match status" value="1"/>
</dbReference>
<dbReference type="AlphaFoldDB" id="A0A839GM08"/>
<organism evidence="6 7">
    <name type="scientific">Rufibacter quisquiliarum</name>
    <dbReference type="NCBI Taxonomy" id="1549639"/>
    <lineage>
        <taxon>Bacteria</taxon>
        <taxon>Pseudomonadati</taxon>
        <taxon>Bacteroidota</taxon>
        <taxon>Cytophagia</taxon>
        <taxon>Cytophagales</taxon>
        <taxon>Hymenobacteraceae</taxon>
        <taxon>Rufibacter</taxon>
    </lineage>
</organism>
<dbReference type="Proteomes" id="UP000563094">
    <property type="component" value="Unassembled WGS sequence"/>
</dbReference>
<accession>A0A839GM08</accession>
<dbReference type="CDD" id="cd00616">
    <property type="entry name" value="AHBA_syn"/>
    <property type="match status" value="1"/>
</dbReference>
<dbReference type="InterPro" id="IPR015421">
    <property type="entry name" value="PyrdxlP-dep_Trfase_major"/>
</dbReference>
<protein>
    <submittedName>
        <fullName evidence="6">dTDP-4-amino-4,6-dideoxygalactose transaminase</fullName>
    </submittedName>
</protein>
<dbReference type="PIRSF" id="PIRSF000390">
    <property type="entry name" value="PLP_StrS"/>
    <property type="match status" value="1"/>
</dbReference>
<evidence type="ECO:0000256" key="2">
    <source>
        <dbReference type="ARBA" id="ARBA00037999"/>
    </source>
</evidence>
<evidence type="ECO:0000256" key="1">
    <source>
        <dbReference type="ARBA" id="ARBA00022898"/>
    </source>
</evidence>
<dbReference type="SUPFAM" id="SSF53383">
    <property type="entry name" value="PLP-dependent transferases"/>
    <property type="match status" value="1"/>
</dbReference>
<keyword evidence="7" id="KW-1185">Reference proteome</keyword>
<dbReference type="GO" id="GO:0000271">
    <property type="term" value="P:polysaccharide biosynthetic process"/>
    <property type="evidence" value="ECO:0007669"/>
    <property type="project" value="TreeGrafter"/>
</dbReference>
<feature type="active site" description="Proton acceptor" evidence="3">
    <location>
        <position position="192"/>
    </location>
</feature>
<evidence type="ECO:0000256" key="4">
    <source>
        <dbReference type="PIRSR" id="PIRSR000390-2"/>
    </source>
</evidence>
<dbReference type="Gene3D" id="3.40.640.10">
    <property type="entry name" value="Type I PLP-dependent aspartate aminotransferase-like (Major domain)"/>
    <property type="match status" value="1"/>
</dbReference>
<gene>
    <name evidence="6" type="ORF">FHS90_000195</name>
</gene>
<dbReference type="GO" id="GO:0030170">
    <property type="term" value="F:pyridoxal phosphate binding"/>
    <property type="evidence" value="ECO:0007669"/>
    <property type="project" value="TreeGrafter"/>
</dbReference>
<evidence type="ECO:0000256" key="5">
    <source>
        <dbReference type="RuleBase" id="RU004508"/>
    </source>
</evidence>
<reference evidence="6 7" key="1">
    <citation type="submission" date="2020-08" db="EMBL/GenBank/DDBJ databases">
        <title>Genomic Encyclopedia of Type Strains, Phase IV (KMG-IV): sequencing the most valuable type-strain genomes for metagenomic binning, comparative biology and taxonomic classification.</title>
        <authorList>
            <person name="Goeker M."/>
        </authorList>
    </citation>
    <scope>NUCLEOTIDE SEQUENCE [LARGE SCALE GENOMIC DNA]</scope>
    <source>
        <strain evidence="6 7">DSM 29854</strain>
    </source>
</reference>
<dbReference type="InterPro" id="IPR015424">
    <property type="entry name" value="PyrdxlP-dep_Trfase"/>
</dbReference>
<dbReference type="GO" id="GO:0008483">
    <property type="term" value="F:transaminase activity"/>
    <property type="evidence" value="ECO:0007669"/>
    <property type="project" value="TreeGrafter"/>
</dbReference>
<evidence type="ECO:0000256" key="3">
    <source>
        <dbReference type="PIRSR" id="PIRSR000390-1"/>
    </source>
</evidence>
<evidence type="ECO:0000313" key="7">
    <source>
        <dbReference type="Proteomes" id="UP000563094"/>
    </source>
</evidence>
<feature type="modified residue" description="N6-(pyridoxal phosphate)lysine" evidence="4">
    <location>
        <position position="192"/>
    </location>
</feature>
<dbReference type="InterPro" id="IPR015422">
    <property type="entry name" value="PyrdxlP-dep_Trfase_small"/>
</dbReference>
<proteinExistence type="inferred from homology"/>